<accession>A0A7K6DT10</accession>
<dbReference type="InterPro" id="IPR036179">
    <property type="entry name" value="Ig-like_dom_sf"/>
</dbReference>
<evidence type="ECO:0000313" key="5">
    <source>
        <dbReference type="Proteomes" id="UP000571324"/>
    </source>
</evidence>
<evidence type="ECO:0000259" key="3">
    <source>
        <dbReference type="PROSITE" id="PS50835"/>
    </source>
</evidence>
<dbReference type="InterPro" id="IPR050488">
    <property type="entry name" value="Ig_Fc_receptor"/>
</dbReference>
<dbReference type="Gene3D" id="2.60.40.10">
    <property type="entry name" value="Immunoglobulins"/>
    <property type="match status" value="1"/>
</dbReference>
<dbReference type="GO" id="GO:0004888">
    <property type="term" value="F:transmembrane signaling receptor activity"/>
    <property type="evidence" value="ECO:0007669"/>
    <property type="project" value="TreeGrafter"/>
</dbReference>
<dbReference type="OrthoDB" id="6151406at2759"/>
<protein>
    <submittedName>
        <fullName evidence="4">FCGR3 protein</fullName>
    </submittedName>
</protein>
<sequence>VPWCPLSPAGTQTTQLFVDPPWTPAVLWDEVTLTCRGLGTSNATTWFKDGQRWGMEGRDQLIVTESGTYRCDRPGTGHSDPVRVSDDPLVLQVPARVLLEGDMVTLRCRV</sequence>
<dbReference type="InterPro" id="IPR007110">
    <property type="entry name" value="Ig-like_dom"/>
</dbReference>
<dbReference type="Proteomes" id="UP000571324">
    <property type="component" value="Unassembled WGS sequence"/>
</dbReference>
<proteinExistence type="predicted"/>
<dbReference type="PANTHER" id="PTHR11481:SF64">
    <property type="entry name" value="FC RECEPTOR-LIKE PROTEIN 4"/>
    <property type="match status" value="1"/>
</dbReference>
<reference evidence="4 5" key="1">
    <citation type="submission" date="2019-09" db="EMBL/GenBank/DDBJ databases">
        <title>Bird 10,000 Genomes (B10K) Project - Family phase.</title>
        <authorList>
            <person name="Zhang G."/>
        </authorList>
    </citation>
    <scope>NUCLEOTIDE SEQUENCE [LARGE SCALE GENOMIC DNA]</scope>
    <source>
        <strain evidence="4">B10K-DU-029-52</strain>
    </source>
</reference>
<dbReference type="GO" id="GO:0007166">
    <property type="term" value="P:cell surface receptor signaling pathway"/>
    <property type="evidence" value="ECO:0007669"/>
    <property type="project" value="TreeGrafter"/>
</dbReference>
<feature type="non-terminal residue" evidence="4">
    <location>
        <position position="1"/>
    </location>
</feature>
<feature type="non-terminal residue" evidence="4">
    <location>
        <position position="110"/>
    </location>
</feature>
<dbReference type="AlphaFoldDB" id="A0A7K6DT10"/>
<dbReference type="EMBL" id="VZRL01006761">
    <property type="protein sequence ID" value="NWV29580.1"/>
    <property type="molecule type" value="Genomic_DNA"/>
</dbReference>
<dbReference type="GO" id="GO:0009897">
    <property type="term" value="C:external side of plasma membrane"/>
    <property type="evidence" value="ECO:0007669"/>
    <property type="project" value="TreeGrafter"/>
</dbReference>
<feature type="domain" description="Ig-like" evidence="3">
    <location>
        <begin position="8"/>
        <end position="85"/>
    </location>
</feature>
<organism evidence="4 5">
    <name type="scientific">Origma solitaria</name>
    <dbReference type="NCBI Taxonomy" id="720586"/>
    <lineage>
        <taxon>Eukaryota</taxon>
        <taxon>Metazoa</taxon>
        <taxon>Chordata</taxon>
        <taxon>Craniata</taxon>
        <taxon>Vertebrata</taxon>
        <taxon>Euteleostomi</taxon>
        <taxon>Archelosauria</taxon>
        <taxon>Archosauria</taxon>
        <taxon>Dinosauria</taxon>
        <taxon>Saurischia</taxon>
        <taxon>Theropoda</taxon>
        <taxon>Coelurosauria</taxon>
        <taxon>Aves</taxon>
        <taxon>Neognathae</taxon>
        <taxon>Neoaves</taxon>
        <taxon>Telluraves</taxon>
        <taxon>Australaves</taxon>
        <taxon>Passeriformes</taxon>
        <taxon>Meliphagoidea</taxon>
        <taxon>Acanthizidae</taxon>
        <taxon>Origma</taxon>
    </lineage>
</organism>
<keyword evidence="5" id="KW-1185">Reference proteome</keyword>
<keyword evidence="1" id="KW-0732">Signal</keyword>
<evidence type="ECO:0000256" key="2">
    <source>
        <dbReference type="ARBA" id="ARBA00023157"/>
    </source>
</evidence>
<dbReference type="GO" id="GO:0006955">
    <property type="term" value="P:immune response"/>
    <property type="evidence" value="ECO:0007669"/>
    <property type="project" value="TreeGrafter"/>
</dbReference>
<dbReference type="PROSITE" id="PS50835">
    <property type="entry name" value="IG_LIKE"/>
    <property type="match status" value="1"/>
</dbReference>
<dbReference type="InterPro" id="IPR013783">
    <property type="entry name" value="Ig-like_fold"/>
</dbReference>
<gene>
    <name evidence="4" type="primary">Fcgr3_4</name>
    <name evidence="4" type="ORF">ORISOL_R15459</name>
</gene>
<name>A0A7K6DT10_9PASS</name>
<dbReference type="PANTHER" id="PTHR11481">
    <property type="entry name" value="IMMUNOGLOBULIN FC RECEPTOR"/>
    <property type="match status" value="1"/>
</dbReference>
<evidence type="ECO:0000256" key="1">
    <source>
        <dbReference type="ARBA" id="ARBA00022729"/>
    </source>
</evidence>
<evidence type="ECO:0000313" key="4">
    <source>
        <dbReference type="EMBL" id="NWV29580.1"/>
    </source>
</evidence>
<dbReference type="SUPFAM" id="SSF48726">
    <property type="entry name" value="Immunoglobulin"/>
    <property type="match status" value="1"/>
</dbReference>
<keyword evidence="2" id="KW-1015">Disulfide bond</keyword>
<comment type="caution">
    <text evidence="4">The sequence shown here is derived from an EMBL/GenBank/DDBJ whole genome shotgun (WGS) entry which is preliminary data.</text>
</comment>